<dbReference type="Proteomes" id="UP000016930">
    <property type="component" value="Unassembled WGS sequence"/>
</dbReference>
<proteinExistence type="predicted"/>
<evidence type="ECO:0000256" key="1">
    <source>
        <dbReference type="SAM" id="MobiDB-lite"/>
    </source>
</evidence>
<dbReference type="EMBL" id="KB445795">
    <property type="protein sequence ID" value="EMD38643.1"/>
    <property type="molecule type" value="Genomic_DNA"/>
</dbReference>
<keyword evidence="3" id="KW-1185">Reference proteome</keyword>
<feature type="region of interest" description="Disordered" evidence="1">
    <location>
        <begin position="142"/>
        <end position="174"/>
    </location>
</feature>
<dbReference type="HOGENOM" id="CLU_1261358_0_0_1"/>
<protein>
    <submittedName>
        <fullName evidence="2">Uncharacterized protein</fullName>
    </submittedName>
</protein>
<gene>
    <name evidence="2" type="ORF">CERSUDRAFT_113815</name>
</gene>
<feature type="compositionally biased region" description="Acidic residues" evidence="1">
    <location>
        <begin position="142"/>
        <end position="152"/>
    </location>
</feature>
<evidence type="ECO:0000313" key="2">
    <source>
        <dbReference type="EMBL" id="EMD38643.1"/>
    </source>
</evidence>
<evidence type="ECO:0000313" key="3">
    <source>
        <dbReference type="Proteomes" id="UP000016930"/>
    </source>
</evidence>
<name>M2QNL8_CERS8</name>
<accession>M2QNL8</accession>
<reference evidence="2 3" key="1">
    <citation type="journal article" date="2012" name="Proc. Natl. Acad. Sci. U.S.A.">
        <title>Comparative genomics of Ceriporiopsis subvermispora and Phanerochaete chrysosporium provide insight into selective ligninolysis.</title>
        <authorList>
            <person name="Fernandez-Fueyo E."/>
            <person name="Ruiz-Duenas F.J."/>
            <person name="Ferreira P."/>
            <person name="Floudas D."/>
            <person name="Hibbett D.S."/>
            <person name="Canessa P."/>
            <person name="Larrondo L.F."/>
            <person name="James T.Y."/>
            <person name="Seelenfreund D."/>
            <person name="Lobos S."/>
            <person name="Polanco R."/>
            <person name="Tello M."/>
            <person name="Honda Y."/>
            <person name="Watanabe T."/>
            <person name="Watanabe T."/>
            <person name="Ryu J.S."/>
            <person name="Kubicek C.P."/>
            <person name="Schmoll M."/>
            <person name="Gaskell J."/>
            <person name="Hammel K.E."/>
            <person name="St John F.J."/>
            <person name="Vanden Wymelenberg A."/>
            <person name="Sabat G."/>
            <person name="Splinter BonDurant S."/>
            <person name="Syed K."/>
            <person name="Yadav J.S."/>
            <person name="Doddapaneni H."/>
            <person name="Subramanian V."/>
            <person name="Lavin J.L."/>
            <person name="Oguiza J.A."/>
            <person name="Perez G."/>
            <person name="Pisabarro A.G."/>
            <person name="Ramirez L."/>
            <person name="Santoyo F."/>
            <person name="Master E."/>
            <person name="Coutinho P.M."/>
            <person name="Henrissat B."/>
            <person name="Lombard V."/>
            <person name="Magnuson J.K."/>
            <person name="Kuees U."/>
            <person name="Hori C."/>
            <person name="Igarashi K."/>
            <person name="Samejima M."/>
            <person name="Held B.W."/>
            <person name="Barry K.W."/>
            <person name="LaButti K.M."/>
            <person name="Lapidus A."/>
            <person name="Lindquist E.A."/>
            <person name="Lucas S.M."/>
            <person name="Riley R."/>
            <person name="Salamov A.A."/>
            <person name="Hoffmeister D."/>
            <person name="Schwenk D."/>
            <person name="Hadar Y."/>
            <person name="Yarden O."/>
            <person name="de Vries R.P."/>
            <person name="Wiebenga A."/>
            <person name="Stenlid J."/>
            <person name="Eastwood D."/>
            <person name="Grigoriev I.V."/>
            <person name="Berka R.M."/>
            <person name="Blanchette R.A."/>
            <person name="Kersten P."/>
            <person name="Martinez A.T."/>
            <person name="Vicuna R."/>
            <person name="Cullen D."/>
        </authorList>
    </citation>
    <scope>NUCLEOTIDE SEQUENCE [LARGE SCALE GENOMIC DNA]</scope>
    <source>
        <strain evidence="2 3">B</strain>
    </source>
</reference>
<dbReference type="AlphaFoldDB" id="M2QNL8"/>
<sequence length="256" mass="28235">MTWVFGWPLEIKWAIKYAKKRRLCPEGVDNVKRLYHAAGHDITRRLGVPPEDVPVLACWDGDEPKAVYALNVDRKAKTLEQARIRFRKLPPHSVAVKLAWLLDARHGPRWYEYDGGSAHYSCDSDSDSDSDAETIDIVIDVEETDTEDESDSEPGSTGPELEQESVTLGDPSISQSKDCEVTIKRDVIAAAGDAEVTTKTGELATAGSDEPASETLVFSMNGDKELNLPEDHDADVILRISKLEKSELVDKAVQTG</sequence>
<organism evidence="2 3">
    <name type="scientific">Ceriporiopsis subvermispora (strain B)</name>
    <name type="common">White-rot fungus</name>
    <name type="synonym">Gelatoporia subvermispora</name>
    <dbReference type="NCBI Taxonomy" id="914234"/>
    <lineage>
        <taxon>Eukaryota</taxon>
        <taxon>Fungi</taxon>
        <taxon>Dikarya</taxon>
        <taxon>Basidiomycota</taxon>
        <taxon>Agaricomycotina</taxon>
        <taxon>Agaricomycetes</taxon>
        <taxon>Polyporales</taxon>
        <taxon>Gelatoporiaceae</taxon>
        <taxon>Gelatoporia</taxon>
    </lineage>
</organism>
<dbReference type="OrthoDB" id="2801531at2759"/>